<dbReference type="RefSeq" id="WP_079439481.1">
    <property type="nucleotide sequence ID" value="NZ_MZGT01000022.1"/>
</dbReference>
<dbReference type="EMBL" id="MZGT01000022">
    <property type="protein sequence ID" value="OPJ62627.1"/>
    <property type="molecule type" value="Genomic_DNA"/>
</dbReference>
<comment type="catalytic activity">
    <reaction evidence="5">
        <text>N,N-dimethyl-1,4-phenylenediamine + anthranilate + 2 NAD(+) = 2-(4-dimethylaminophenyl)diazenylbenzoate + 2 NADH + 2 H(+)</text>
        <dbReference type="Rhea" id="RHEA:55872"/>
        <dbReference type="ChEBI" id="CHEBI:15378"/>
        <dbReference type="ChEBI" id="CHEBI:15783"/>
        <dbReference type="ChEBI" id="CHEBI:16567"/>
        <dbReference type="ChEBI" id="CHEBI:57540"/>
        <dbReference type="ChEBI" id="CHEBI:57945"/>
        <dbReference type="ChEBI" id="CHEBI:71579"/>
        <dbReference type="EC" id="1.7.1.17"/>
    </reaction>
    <physiologicalReaction direction="right-to-left" evidence="5">
        <dbReference type="Rhea" id="RHEA:55874"/>
    </physiologicalReaction>
</comment>
<reference evidence="8 9" key="1">
    <citation type="submission" date="2017-03" db="EMBL/GenBank/DDBJ databases">
        <title>Genome sequence of Clostridium chromiireducens DSM 23318.</title>
        <authorList>
            <person name="Poehlein A."/>
            <person name="Daniel R."/>
        </authorList>
    </citation>
    <scope>NUCLEOTIDE SEQUENCE [LARGE SCALE GENOMIC DNA]</scope>
    <source>
        <strain evidence="8 9">DSM 23318</strain>
    </source>
</reference>
<accession>A0A1V4IT33</accession>
<dbReference type="STRING" id="225345.CLCHR_19200"/>
<comment type="caution">
    <text evidence="8">The sequence shown here is derived from an EMBL/GenBank/DDBJ whole genome shotgun (WGS) entry which is preliminary data.</text>
</comment>
<feature type="binding site" evidence="6">
    <location>
        <begin position="92"/>
        <end position="95"/>
    </location>
    <ligand>
        <name>FMN</name>
        <dbReference type="ChEBI" id="CHEBI:58210"/>
    </ligand>
</feature>
<dbReference type="SUPFAM" id="SSF52218">
    <property type="entry name" value="Flavoproteins"/>
    <property type="match status" value="1"/>
</dbReference>
<evidence type="ECO:0000256" key="3">
    <source>
        <dbReference type="ARBA" id="ARBA00023002"/>
    </source>
</evidence>
<dbReference type="GO" id="GO:0016655">
    <property type="term" value="F:oxidoreductase activity, acting on NAD(P)H, quinone or similar compound as acceptor"/>
    <property type="evidence" value="ECO:0007669"/>
    <property type="project" value="InterPro"/>
</dbReference>
<name>A0A1V4IT33_9CLOT</name>
<comment type="subunit">
    <text evidence="6">Homodimer.</text>
</comment>
<dbReference type="EC" id="1.6.5.-" evidence="6"/>
<dbReference type="Pfam" id="PF02525">
    <property type="entry name" value="Flavodoxin_2"/>
    <property type="match status" value="1"/>
</dbReference>
<comment type="caution">
    <text evidence="6">Lacks conserved residue(s) required for the propagation of feature annotation.</text>
</comment>
<keyword evidence="1 6" id="KW-0285">Flavoprotein</keyword>
<evidence type="ECO:0000256" key="4">
    <source>
        <dbReference type="ARBA" id="ARBA00023027"/>
    </source>
</evidence>
<keyword evidence="2 6" id="KW-0288">FMN</keyword>
<comment type="similarity">
    <text evidence="6">Belongs to the azoreductase type 1 family.</text>
</comment>
<keyword evidence="9" id="KW-1185">Reference proteome</keyword>
<dbReference type="InterPro" id="IPR003680">
    <property type="entry name" value="Flavodoxin_fold"/>
</dbReference>
<comment type="catalytic activity">
    <reaction evidence="6">
        <text>2 a quinone + NADH + H(+) = 2 a 1,4-benzosemiquinone + NAD(+)</text>
        <dbReference type="Rhea" id="RHEA:65952"/>
        <dbReference type="ChEBI" id="CHEBI:15378"/>
        <dbReference type="ChEBI" id="CHEBI:57540"/>
        <dbReference type="ChEBI" id="CHEBI:57945"/>
        <dbReference type="ChEBI" id="CHEBI:132124"/>
        <dbReference type="ChEBI" id="CHEBI:134225"/>
    </reaction>
</comment>
<dbReference type="Proteomes" id="UP000191056">
    <property type="component" value="Unassembled WGS sequence"/>
</dbReference>
<dbReference type="AlphaFoldDB" id="A0A1V4IT33"/>
<evidence type="ECO:0000256" key="2">
    <source>
        <dbReference type="ARBA" id="ARBA00022643"/>
    </source>
</evidence>
<dbReference type="OrthoDB" id="9805013at2"/>
<organism evidence="8 9">
    <name type="scientific">Clostridium chromiireducens</name>
    <dbReference type="NCBI Taxonomy" id="225345"/>
    <lineage>
        <taxon>Bacteria</taxon>
        <taxon>Bacillati</taxon>
        <taxon>Bacillota</taxon>
        <taxon>Clostridia</taxon>
        <taxon>Eubacteriales</taxon>
        <taxon>Clostridiaceae</taxon>
        <taxon>Clostridium</taxon>
    </lineage>
</organism>
<evidence type="ECO:0000256" key="5">
    <source>
        <dbReference type="ARBA" id="ARBA00048542"/>
    </source>
</evidence>
<evidence type="ECO:0000259" key="7">
    <source>
        <dbReference type="Pfam" id="PF02525"/>
    </source>
</evidence>
<keyword evidence="3 6" id="KW-0560">Oxidoreductase</keyword>
<dbReference type="GO" id="GO:0009055">
    <property type="term" value="F:electron transfer activity"/>
    <property type="evidence" value="ECO:0007669"/>
    <property type="project" value="UniProtKB-UniRule"/>
</dbReference>
<dbReference type="PANTHER" id="PTHR43741">
    <property type="entry name" value="FMN-DEPENDENT NADH-AZOREDUCTASE 1"/>
    <property type="match status" value="1"/>
</dbReference>
<dbReference type="InterPro" id="IPR023048">
    <property type="entry name" value="NADH:quinone_OxRdtase_FMN_depd"/>
</dbReference>
<dbReference type="GO" id="GO:0010181">
    <property type="term" value="F:FMN binding"/>
    <property type="evidence" value="ECO:0007669"/>
    <property type="project" value="UniProtKB-UniRule"/>
</dbReference>
<dbReference type="Gene3D" id="3.40.50.360">
    <property type="match status" value="1"/>
</dbReference>
<proteinExistence type="inferred from homology"/>
<dbReference type="InterPro" id="IPR029039">
    <property type="entry name" value="Flavoprotein-like_sf"/>
</dbReference>
<dbReference type="PANTHER" id="PTHR43741:SF7">
    <property type="entry name" value="FMN-DEPENDENT NADH:QUINONE OXIDOREDUCTASE"/>
    <property type="match status" value="1"/>
</dbReference>
<comment type="function">
    <text evidence="6">Quinone reductase that provides resistance to thiol-specific stress caused by electrophilic quinones.</text>
</comment>
<feature type="binding site" evidence="6">
    <location>
        <begin position="136"/>
        <end position="139"/>
    </location>
    <ligand>
        <name>FMN</name>
        <dbReference type="ChEBI" id="CHEBI:58210"/>
    </ligand>
</feature>
<evidence type="ECO:0000313" key="9">
    <source>
        <dbReference type="Proteomes" id="UP000191056"/>
    </source>
</evidence>
<evidence type="ECO:0000313" key="8">
    <source>
        <dbReference type="EMBL" id="OPJ62627.1"/>
    </source>
</evidence>
<dbReference type="HAMAP" id="MF_01216">
    <property type="entry name" value="Azoreductase_type1"/>
    <property type="match status" value="1"/>
</dbReference>
<comment type="cofactor">
    <cofactor evidence="6">
        <name>FMN</name>
        <dbReference type="ChEBI" id="CHEBI:58210"/>
    </cofactor>
    <text evidence="6">Binds 1 FMN per subunit.</text>
</comment>
<dbReference type="InterPro" id="IPR050104">
    <property type="entry name" value="FMN-dep_NADH:Q_OxRdtase_AzoR1"/>
</dbReference>
<dbReference type="EC" id="1.7.1.17" evidence="6"/>
<feature type="domain" description="Flavodoxin-like fold" evidence="7">
    <location>
        <begin position="3"/>
        <end position="193"/>
    </location>
</feature>
<evidence type="ECO:0000256" key="1">
    <source>
        <dbReference type="ARBA" id="ARBA00022630"/>
    </source>
</evidence>
<gene>
    <name evidence="8" type="primary">azoR1</name>
    <name evidence="6" type="synonym">azoR</name>
    <name evidence="8" type="ORF">CLCHR_19200</name>
</gene>
<evidence type="ECO:0000256" key="6">
    <source>
        <dbReference type="HAMAP-Rule" id="MF_01216"/>
    </source>
</evidence>
<dbReference type="GO" id="GO:0016652">
    <property type="term" value="F:oxidoreductase activity, acting on NAD(P)H as acceptor"/>
    <property type="evidence" value="ECO:0007669"/>
    <property type="project" value="UniProtKB-UniRule"/>
</dbReference>
<comment type="function">
    <text evidence="6">Also exhibits azoreductase activity. Catalyzes the reductive cleavage of the azo bond in aromatic azo compounds to the corresponding amines.</text>
</comment>
<sequence length="198" mass="22518">MSRVLYIKANAKPEGQSRTFKISDSFIEEYKKNNPEDEITTLDLYKENINFLKTEDLSAVFGPKDEESRSHSILKYAYQFAETDKYIIAAPMWNLSIPSILKAYIDYVSVVGISFKYTEQGPIGLLENKKAVYIATRGGAYAETPYEMDGIYLRAILGFFGIKDITTIATEKLDIQGEDTDKKLYEAINRAKDIAKNF</sequence>
<protein>
    <recommendedName>
        <fullName evidence="6">FMN dependent NADH:quinone oxidoreductase</fullName>
        <ecNumber evidence="6">1.6.5.-</ecNumber>
    </recommendedName>
    <alternativeName>
        <fullName evidence="6">Azo-dye reductase</fullName>
    </alternativeName>
    <alternativeName>
        <fullName evidence="6">FMN-dependent NADH-azo compound oxidoreductase</fullName>
    </alternativeName>
    <alternativeName>
        <fullName evidence="6">FMN-dependent NADH-azoreductase</fullName>
        <ecNumber evidence="6">1.7.1.17</ecNumber>
    </alternativeName>
</protein>
<keyword evidence="4 6" id="KW-0520">NAD</keyword>